<keyword evidence="3" id="KW-1185">Reference proteome</keyword>
<dbReference type="InterPro" id="IPR036291">
    <property type="entry name" value="NAD(P)-bd_dom_sf"/>
</dbReference>
<dbReference type="Gene3D" id="3.90.25.10">
    <property type="entry name" value="UDP-galactose 4-epimerase, domain 1"/>
    <property type="match status" value="1"/>
</dbReference>
<comment type="caution">
    <text evidence="2">The sequence shown here is derived from an EMBL/GenBank/DDBJ whole genome shotgun (WGS) entry which is preliminary data.</text>
</comment>
<feature type="domain" description="NAD(P)-binding" evidence="1">
    <location>
        <begin position="14"/>
        <end position="316"/>
    </location>
</feature>
<dbReference type="PANTHER" id="PTHR43000">
    <property type="entry name" value="DTDP-D-GLUCOSE 4,6-DEHYDRATASE-RELATED"/>
    <property type="match status" value="1"/>
</dbReference>
<dbReference type="InterPro" id="IPR016040">
    <property type="entry name" value="NAD(P)-bd_dom"/>
</dbReference>
<evidence type="ECO:0000259" key="1">
    <source>
        <dbReference type="Pfam" id="PF16363"/>
    </source>
</evidence>
<sequence>MVSLTMGIAGKRVLVSGAGGFIGSHLVEALARAGADVHALLHYNAQGALGNLALVPEDVLSSVKIIHGDITDAEFCYNLVRDRDIVFHLGALIAIPYSYTAPRSYVATNISGTLNFLEAVRSQGSARLVHTSTSEVYGSARFVPMDESHPLQAQSPYAATKIGADKLVESYINSFGLNAVTVRPFNTFGPRQSARAVIPTIIGQALGGRGVIKLGSVTPIRDLTYVTDTVSGFITAATAENVVGGCYNLGTGRGVSIGELAQTLLDLMGSKARIESDSQRLRPEASEVDRLISSHDAFTAATGWQPEVSLEDGLARTVAFFQANPHLLPKAGYVI</sequence>
<protein>
    <submittedName>
        <fullName evidence="2">NAD-dependent epimerase/dehydratase family protein</fullName>
    </submittedName>
</protein>
<dbReference type="SUPFAM" id="SSF51735">
    <property type="entry name" value="NAD(P)-binding Rossmann-fold domains"/>
    <property type="match status" value="1"/>
</dbReference>
<reference evidence="2 3" key="1">
    <citation type="submission" date="2019-08" db="EMBL/GenBank/DDBJ databases">
        <title>Aureimonas fodiniaquatilis sp. nov., isolated from a coal mine wastewater.</title>
        <authorList>
            <person name="Kim W."/>
        </authorList>
    </citation>
    <scope>NUCLEOTIDE SEQUENCE [LARGE SCALE GENOMIC DNA]</scope>
    <source>
        <strain evidence="2 3">CAU 1482</strain>
    </source>
</reference>
<dbReference type="InterPro" id="IPR045869">
    <property type="entry name" value="Arna-like_SDR_e"/>
</dbReference>
<name>A0A5B0DWD5_9HYPH</name>
<dbReference type="EMBL" id="VTWH01000002">
    <property type="protein sequence ID" value="KAA0971064.1"/>
    <property type="molecule type" value="Genomic_DNA"/>
</dbReference>
<organism evidence="2 3">
    <name type="scientific">Aureimonas fodinaquatilis</name>
    <dbReference type="NCBI Taxonomy" id="2565783"/>
    <lineage>
        <taxon>Bacteria</taxon>
        <taxon>Pseudomonadati</taxon>
        <taxon>Pseudomonadota</taxon>
        <taxon>Alphaproteobacteria</taxon>
        <taxon>Hyphomicrobiales</taxon>
        <taxon>Aurantimonadaceae</taxon>
        <taxon>Aureimonas</taxon>
    </lineage>
</organism>
<evidence type="ECO:0000313" key="2">
    <source>
        <dbReference type="EMBL" id="KAA0971064.1"/>
    </source>
</evidence>
<dbReference type="CDD" id="cd05257">
    <property type="entry name" value="Arna_like_SDR_e"/>
    <property type="match status" value="1"/>
</dbReference>
<dbReference type="OrthoDB" id="9801785at2"/>
<evidence type="ECO:0000313" key="3">
    <source>
        <dbReference type="Proteomes" id="UP000324738"/>
    </source>
</evidence>
<dbReference type="RefSeq" id="WP_149300375.1">
    <property type="nucleotide sequence ID" value="NZ_VTWH01000002.1"/>
</dbReference>
<dbReference type="Gene3D" id="3.40.50.720">
    <property type="entry name" value="NAD(P)-binding Rossmann-like Domain"/>
    <property type="match status" value="1"/>
</dbReference>
<dbReference type="Pfam" id="PF16363">
    <property type="entry name" value="GDP_Man_Dehyd"/>
    <property type="match status" value="1"/>
</dbReference>
<dbReference type="AlphaFoldDB" id="A0A5B0DWD5"/>
<dbReference type="GO" id="GO:0016831">
    <property type="term" value="F:carboxy-lyase activity"/>
    <property type="evidence" value="ECO:0007669"/>
    <property type="project" value="InterPro"/>
</dbReference>
<dbReference type="Proteomes" id="UP000324738">
    <property type="component" value="Unassembled WGS sequence"/>
</dbReference>
<proteinExistence type="predicted"/>
<accession>A0A5B0DWD5</accession>
<gene>
    <name evidence="2" type="ORF">FPY71_11505</name>
</gene>